<keyword evidence="5" id="KW-0547">Nucleotide-binding</keyword>
<evidence type="ECO:0000256" key="5">
    <source>
        <dbReference type="ARBA" id="ARBA00022741"/>
    </source>
</evidence>
<dbReference type="InterPro" id="IPR004000">
    <property type="entry name" value="Actin"/>
</dbReference>
<proteinExistence type="inferred from homology"/>
<accession>A0A8S1VKL5</accession>
<name>A0A8S1VKL5_PAROT</name>
<dbReference type="GO" id="GO:0016787">
    <property type="term" value="F:hydrolase activity"/>
    <property type="evidence" value="ECO:0007669"/>
    <property type="project" value="UniProtKB-KW"/>
</dbReference>
<dbReference type="GO" id="GO:0005856">
    <property type="term" value="C:cytoskeleton"/>
    <property type="evidence" value="ECO:0007669"/>
    <property type="project" value="UniProtKB-SubCell"/>
</dbReference>
<dbReference type="OMA" id="KFQVHNE"/>
<reference evidence="11" key="1">
    <citation type="submission" date="2021-01" db="EMBL/GenBank/DDBJ databases">
        <authorList>
            <consortium name="Genoscope - CEA"/>
            <person name="William W."/>
        </authorList>
    </citation>
    <scope>NUCLEOTIDE SEQUENCE</scope>
</reference>
<comment type="subcellular location">
    <subcellularLocation>
        <location evidence="1">Cytoplasm</location>
        <location evidence="1">Cytoskeleton</location>
    </subcellularLocation>
</comment>
<protein>
    <recommendedName>
        <fullName evidence="3">Actin, cytoplasmic</fullName>
    </recommendedName>
</protein>
<comment type="caution">
    <text evidence="11">The sequence shown here is derived from an EMBL/GenBank/DDBJ whole genome shotgun (WGS) entry which is preliminary data.</text>
</comment>
<organism evidence="11 12">
    <name type="scientific">Paramecium octaurelia</name>
    <dbReference type="NCBI Taxonomy" id="43137"/>
    <lineage>
        <taxon>Eukaryota</taxon>
        <taxon>Sar</taxon>
        <taxon>Alveolata</taxon>
        <taxon>Ciliophora</taxon>
        <taxon>Intramacronucleata</taxon>
        <taxon>Oligohymenophorea</taxon>
        <taxon>Peniculida</taxon>
        <taxon>Parameciidae</taxon>
        <taxon>Paramecium</taxon>
    </lineage>
</organism>
<keyword evidence="4" id="KW-0963">Cytoplasm</keyword>
<comment type="similarity">
    <text evidence="2 10">Belongs to the actin family.</text>
</comment>
<dbReference type="EMBL" id="CAJJDP010000066">
    <property type="protein sequence ID" value="CAD8176785.1"/>
    <property type="molecule type" value="Genomic_DNA"/>
</dbReference>
<dbReference type="OrthoDB" id="7340501at2759"/>
<dbReference type="GO" id="GO:0005524">
    <property type="term" value="F:ATP binding"/>
    <property type="evidence" value="ECO:0007669"/>
    <property type="project" value="UniProtKB-KW"/>
</dbReference>
<dbReference type="PANTHER" id="PTHR11937">
    <property type="entry name" value="ACTIN"/>
    <property type="match status" value="1"/>
</dbReference>
<keyword evidence="7" id="KW-0067">ATP-binding</keyword>
<dbReference type="FunFam" id="3.90.640.10:FF:000007">
    <property type="entry name" value="Actin like 7B"/>
    <property type="match status" value="1"/>
</dbReference>
<dbReference type="PROSITE" id="PS00432">
    <property type="entry name" value="ACTINS_2"/>
    <property type="match status" value="1"/>
</dbReference>
<dbReference type="PROSITE" id="PS00406">
    <property type="entry name" value="ACTINS_1"/>
    <property type="match status" value="1"/>
</dbReference>
<evidence type="ECO:0000256" key="9">
    <source>
        <dbReference type="ARBA" id="ARBA00049360"/>
    </source>
</evidence>
<evidence type="ECO:0000256" key="4">
    <source>
        <dbReference type="ARBA" id="ARBA00022490"/>
    </source>
</evidence>
<evidence type="ECO:0000313" key="11">
    <source>
        <dbReference type="EMBL" id="CAD8176785.1"/>
    </source>
</evidence>
<evidence type="ECO:0000256" key="2">
    <source>
        <dbReference type="ARBA" id="ARBA00006752"/>
    </source>
</evidence>
<sequence length="375" mass="43097">MYIDDENLAVVIDNGSGSCRVGLSWYEIPIYCFPAVVGKPKDEGMIGKDSKDVYVGDEALAKRGLLKIQSPFQNGLIKNWEDMESIWNHAFFNELRINPKDHPVLLTEPMFFQESSREKATQVFFETFNVPKFQVHNEALLALYSFGRTTGFVVQSGESCTYTIPIIEGQVISYAALRICLAGNACTEYFVRILNELEISLESPTDMKIARDMKEKLCYVALNYEEEMKIYKESKAKNKPYELPDGNILVIEDQMFRCPELLFKPKLNGFEVGGIYELTYNQIQKCPQESRRDIYRSIFLSGGTTLFPGFKQRFERELDKIVPSQMKIKVDASPESRYLPWIGGKILSSLVPFQNQWITRSEYDENGPTIVHRKR</sequence>
<keyword evidence="6" id="KW-0378">Hydrolase</keyword>
<dbReference type="InterPro" id="IPR004001">
    <property type="entry name" value="Actin_CS"/>
</dbReference>
<dbReference type="AlphaFoldDB" id="A0A8S1VKL5"/>
<gene>
    <name evidence="11" type="ORF">POCTA_138.1.T0670267</name>
</gene>
<dbReference type="FunFam" id="3.30.420.40:FF:000058">
    <property type="entry name" value="Putative actin-related protein 5"/>
    <property type="match status" value="1"/>
</dbReference>
<dbReference type="Pfam" id="PF00022">
    <property type="entry name" value="Actin"/>
    <property type="match status" value="1"/>
</dbReference>
<evidence type="ECO:0000313" key="12">
    <source>
        <dbReference type="Proteomes" id="UP000683925"/>
    </source>
</evidence>
<keyword evidence="8" id="KW-0206">Cytoskeleton</keyword>
<evidence type="ECO:0000256" key="1">
    <source>
        <dbReference type="ARBA" id="ARBA00004245"/>
    </source>
</evidence>
<dbReference type="FunFam" id="3.30.420.40:FF:000050">
    <property type="entry name" value="Actin, alpha skeletal muscle"/>
    <property type="match status" value="1"/>
</dbReference>
<evidence type="ECO:0000256" key="3">
    <source>
        <dbReference type="ARBA" id="ARBA00020098"/>
    </source>
</evidence>
<evidence type="ECO:0000256" key="6">
    <source>
        <dbReference type="ARBA" id="ARBA00022801"/>
    </source>
</evidence>
<keyword evidence="12" id="KW-1185">Reference proteome</keyword>
<dbReference type="Proteomes" id="UP000683925">
    <property type="component" value="Unassembled WGS sequence"/>
</dbReference>
<comment type="catalytic activity">
    <reaction evidence="9">
        <text>ATP + H2O = ADP + phosphate + H(+)</text>
        <dbReference type="Rhea" id="RHEA:13065"/>
        <dbReference type="ChEBI" id="CHEBI:15377"/>
        <dbReference type="ChEBI" id="CHEBI:15378"/>
        <dbReference type="ChEBI" id="CHEBI:30616"/>
        <dbReference type="ChEBI" id="CHEBI:43474"/>
        <dbReference type="ChEBI" id="CHEBI:456216"/>
    </reaction>
</comment>
<evidence type="ECO:0000256" key="8">
    <source>
        <dbReference type="ARBA" id="ARBA00023212"/>
    </source>
</evidence>
<evidence type="ECO:0000256" key="10">
    <source>
        <dbReference type="RuleBase" id="RU000487"/>
    </source>
</evidence>
<dbReference type="SMART" id="SM00268">
    <property type="entry name" value="ACTIN"/>
    <property type="match status" value="1"/>
</dbReference>
<evidence type="ECO:0000256" key="7">
    <source>
        <dbReference type="ARBA" id="ARBA00022840"/>
    </source>
</evidence>